<evidence type="ECO:0000313" key="3">
    <source>
        <dbReference type="Proteomes" id="UP000008130"/>
    </source>
</evidence>
<dbReference type="EMBL" id="CP002568">
    <property type="protein sequence ID" value="ADZ69924.1"/>
    <property type="molecule type" value="Genomic_DNA"/>
</dbReference>
<organism evidence="2 3">
    <name type="scientific">Polymorphum gilvum (strain LMG 25793 / CGMCC 1.9160 / SL003B-26A1)</name>
    <dbReference type="NCBI Taxonomy" id="991905"/>
    <lineage>
        <taxon>Bacteria</taxon>
        <taxon>Pseudomonadati</taxon>
        <taxon>Pseudomonadota</taxon>
        <taxon>Alphaproteobacteria</taxon>
        <taxon>Rhodobacterales</taxon>
        <taxon>Paracoccaceae</taxon>
        <taxon>Polymorphum</taxon>
    </lineage>
</organism>
<sequence length="200" mass="20999">MDEVGKGLGRRSLLALAGVGLLLGGCASTAPSALYGLTAPDDIADGRSRPVQVLVPAPRALKALDTGNIAVVDKGPAYSYFPQAAWADTLPNVVQAKLVQTLENTGRLRGVGLPGEGLLIDFQLQTDLRSFELNIDGPDRAVVEIAAKLINDRNGRTVASRVFTAVVPAGGTTVDRAVAAMNRAADQVFREIAVWVLDKV</sequence>
<dbReference type="SUPFAM" id="SSF159594">
    <property type="entry name" value="XCC0632-like"/>
    <property type="match status" value="1"/>
</dbReference>
<dbReference type="STRING" id="991905.SL003B_1496"/>
<dbReference type="Gene3D" id="3.40.50.10610">
    <property type="entry name" value="ABC-type transport auxiliary lipoprotein component"/>
    <property type="match status" value="1"/>
</dbReference>
<reference evidence="2 3" key="1">
    <citation type="journal article" date="2011" name="J. Bacteriol.">
        <title>Complete genome sequence of Polymorphum gilvum SL003B-26A1T, a crude oil-degrading bacterium from oil-polluted saline soil.</title>
        <authorList>
            <person name="Li S.G."/>
            <person name="Tang Y.Q."/>
            <person name="Nie Y."/>
            <person name="Cai M."/>
            <person name="Wu X.L."/>
        </authorList>
    </citation>
    <scope>NUCLEOTIDE SEQUENCE [LARGE SCALE GENOMIC DNA]</scope>
    <source>
        <strain evidence="3">LMG 25793 / CGMCC 1.9160 / SL003B-26A1</strain>
    </source>
</reference>
<dbReference type="eggNOG" id="COG3218">
    <property type="taxonomic scope" value="Bacteria"/>
</dbReference>
<dbReference type="AlphaFoldDB" id="F2J3B7"/>
<dbReference type="OrthoDB" id="9808689at2"/>
<dbReference type="Pfam" id="PF03886">
    <property type="entry name" value="ABC_trans_aux"/>
    <property type="match status" value="1"/>
</dbReference>
<dbReference type="HOGENOM" id="CLU_093163_1_0_5"/>
<keyword evidence="3" id="KW-1185">Reference proteome</keyword>
<name>F2J3B7_POLGS</name>
<evidence type="ECO:0000259" key="1">
    <source>
        <dbReference type="Pfam" id="PF03886"/>
    </source>
</evidence>
<gene>
    <name evidence="2" type="ordered locus">SL003B_1496</name>
</gene>
<dbReference type="KEGG" id="pgv:SL003B_1496"/>
<protein>
    <submittedName>
        <fullName evidence="2">Putative ABC transporter protein</fullName>
    </submittedName>
</protein>
<dbReference type="Proteomes" id="UP000008130">
    <property type="component" value="Chromosome"/>
</dbReference>
<dbReference type="RefSeq" id="WP_013652241.1">
    <property type="nucleotide sequence ID" value="NC_015259.1"/>
</dbReference>
<proteinExistence type="predicted"/>
<evidence type="ECO:0000313" key="2">
    <source>
        <dbReference type="EMBL" id="ADZ69924.1"/>
    </source>
</evidence>
<dbReference type="PROSITE" id="PS51257">
    <property type="entry name" value="PROKAR_LIPOPROTEIN"/>
    <property type="match status" value="1"/>
</dbReference>
<accession>F2J3B7</accession>
<dbReference type="PATRIC" id="fig|991905.3.peg.1538"/>
<dbReference type="InterPro" id="IPR005586">
    <property type="entry name" value="ABC_trans_aux"/>
</dbReference>
<feature type="domain" description="ABC-type transport auxiliary lipoprotein component" evidence="1">
    <location>
        <begin position="41"/>
        <end position="193"/>
    </location>
</feature>